<keyword evidence="2" id="KW-0678">Repressor</keyword>
<keyword evidence="5" id="KW-0238">DNA-binding</keyword>
<comment type="similarity">
    <text evidence="1">Belongs to the Fur family.</text>
</comment>
<reference evidence="8 9" key="1">
    <citation type="submission" date="2018-07" db="EMBL/GenBank/DDBJ databases">
        <title>Genome sequencing of Moraxellaceae gen. HYN0046.</title>
        <authorList>
            <person name="Kim M."/>
            <person name="Yi H."/>
        </authorList>
    </citation>
    <scope>NUCLEOTIDE SEQUENCE [LARGE SCALE GENOMIC DNA]</scope>
    <source>
        <strain evidence="8 9">HYN0046</strain>
    </source>
</reference>
<dbReference type="InterPro" id="IPR036390">
    <property type="entry name" value="WH_DNA-bd_sf"/>
</dbReference>
<dbReference type="InterPro" id="IPR043135">
    <property type="entry name" value="Fur_C"/>
</dbReference>
<evidence type="ECO:0000256" key="1">
    <source>
        <dbReference type="ARBA" id="ARBA00007957"/>
    </source>
</evidence>
<keyword evidence="3 7" id="KW-0862">Zinc</keyword>
<dbReference type="SUPFAM" id="SSF46785">
    <property type="entry name" value="Winged helix' DNA-binding domain"/>
    <property type="match status" value="1"/>
</dbReference>
<evidence type="ECO:0000256" key="4">
    <source>
        <dbReference type="ARBA" id="ARBA00023015"/>
    </source>
</evidence>
<dbReference type="PANTHER" id="PTHR33202">
    <property type="entry name" value="ZINC UPTAKE REGULATION PROTEIN"/>
    <property type="match status" value="1"/>
</dbReference>
<evidence type="ECO:0000313" key="8">
    <source>
        <dbReference type="EMBL" id="AXI04249.1"/>
    </source>
</evidence>
<keyword evidence="9" id="KW-1185">Reference proteome</keyword>
<dbReference type="PANTHER" id="PTHR33202:SF6">
    <property type="entry name" value="ZINC UPTAKE REGULATION PROTEIN"/>
    <property type="match status" value="1"/>
</dbReference>
<feature type="binding site" evidence="7">
    <location>
        <position position="140"/>
    </location>
    <ligand>
        <name>Zn(2+)</name>
        <dbReference type="ChEBI" id="CHEBI:29105"/>
    </ligand>
</feature>
<evidence type="ECO:0000256" key="6">
    <source>
        <dbReference type="ARBA" id="ARBA00023163"/>
    </source>
</evidence>
<feature type="binding site" evidence="7">
    <location>
        <position position="180"/>
    </location>
    <ligand>
        <name>Zn(2+)</name>
        <dbReference type="ChEBI" id="CHEBI:29105"/>
    </ligand>
</feature>
<keyword evidence="4" id="KW-0805">Transcription regulation</keyword>
<dbReference type="EMBL" id="CP031222">
    <property type="protein sequence ID" value="AXI04249.1"/>
    <property type="molecule type" value="Genomic_DNA"/>
</dbReference>
<name>A0A345PAE0_9GAMM</name>
<evidence type="ECO:0000256" key="7">
    <source>
        <dbReference type="PIRSR" id="PIRSR602481-1"/>
    </source>
</evidence>
<dbReference type="AlphaFoldDB" id="A0A345PAE0"/>
<dbReference type="GO" id="GO:1900376">
    <property type="term" value="P:regulation of secondary metabolite biosynthetic process"/>
    <property type="evidence" value="ECO:0007669"/>
    <property type="project" value="TreeGrafter"/>
</dbReference>
<gene>
    <name evidence="8" type="ORF">HYN46_16245</name>
</gene>
<evidence type="ECO:0000313" key="9">
    <source>
        <dbReference type="Proteomes" id="UP000253940"/>
    </source>
</evidence>
<dbReference type="InterPro" id="IPR002481">
    <property type="entry name" value="FUR"/>
</dbReference>
<sequence length="227" mass="24964">MTKPFIESTAHDAASCGYSHHNHDHTIKNHNHNNSLHDTHTHSITTRIADAEQECQIRGVRWTPLRSEVLKLILEAGKPIGAYDLLAQMAHQGRPPAPPTVYRTLDFLLEQGFIHRLTSINSFVPCCHPRQGHEAAFLICQNCHRVDEAESSDLQSILKSLANQGGFVPKQATIEIAGLCIACQTDQTEPLVTTSEVNSGDHIGAPEAIEPINKASKKSKTIPKAHL</sequence>
<dbReference type="GO" id="GO:0008270">
    <property type="term" value="F:zinc ion binding"/>
    <property type="evidence" value="ECO:0007669"/>
    <property type="project" value="TreeGrafter"/>
</dbReference>
<keyword evidence="7" id="KW-0479">Metal-binding</keyword>
<feature type="binding site" evidence="7">
    <location>
        <position position="143"/>
    </location>
    <ligand>
        <name>Zn(2+)</name>
        <dbReference type="ChEBI" id="CHEBI:29105"/>
    </ligand>
</feature>
<dbReference type="Pfam" id="PF01475">
    <property type="entry name" value="FUR"/>
    <property type="match status" value="1"/>
</dbReference>
<dbReference type="GO" id="GO:0045892">
    <property type="term" value="P:negative regulation of DNA-templated transcription"/>
    <property type="evidence" value="ECO:0007669"/>
    <property type="project" value="TreeGrafter"/>
</dbReference>
<accession>A0A345PAE0</accession>
<organism evidence="8 9">
    <name type="scientific">Aquirhabdus parva</name>
    <dbReference type="NCBI Taxonomy" id="2283318"/>
    <lineage>
        <taxon>Bacteria</taxon>
        <taxon>Pseudomonadati</taxon>
        <taxon>Pseudomonadota</taxon>
        <taxon>Gammaproteobacteria</taxon>
        <taxon>Moraxellales</taxon>
        <taxon>Moraxellaceae</taxon>
        <taxon>Aquirhabdus</taxon>
    </lineage>
</organism>
<dbReference type="OrthoDB" id="9801127at2"/>
<dbReference type="Gene3D" id="3.30.1490.190">
    <property type="match status" value="1"/>
</dbReference>
<dbReference type="Gene3D" id="1.10.10.10">
    <property type="entry name" value="Winged helix-like DNA-binding domain superfamily/Winged helix DNA-binding domain"/>
    <property type="match status" value="1"/>
</dbReference>
<dbReference type="KEGG" id="mbah:HYN46_16245"/>
<proteinExistence type="inferred from homology"/>
<protein>
    <submittedName>
        <fullName evidence="8">Fur family transcriptional regulator</fullName>
    </submittedName>
</protein>
<evidence type="ECO:0000256" key="3">
    <source>
        <dbReference type="ARBA" id="ARBA00022833"/>
    </source>
</evidence>
<evidence type="ECO:0000256" key="5">
    <source>
        <dbReference type="ARBA" id="ARBA00023125"/>
    </source>
</evidence>
<comment type="cofactor">
    <cofactor evidence="7">
        <name>Zn(2+)</name>
        <dbReference type="ChEBI" id="CHEBI:29105"/>
    </cofactor>
    <text evidence="7">Binds 1 zinc ion per subunit.</text>
</comment>
<evidence type="ECO:0000256" key="2">
    <source>
        <dbReference type="ARBA" id="ARBA00022491"/>
    </source>
</evidence>
<keyword evidence="6" id="KW-0804">Transcription</keyword>
<dbReference type="GO" id="GO:0005829">
    <property type="term" value="C:cytosol"/>
    <property type="evidence" value="ECO:0007669"/>
    <property type="project" value="TreeGrafter"/>
</dbReference>
<dbReference type="CDD" id="cd07153">
    <property type="entry name" value="Fur_like"/>
    <property type="match status" value="1"/>
</dbReference>
<dbReference type="Proteomes" id="UP000253940">
    <property type="component" value="Chromosome"/>
</dbReference>
<dbReference type="GO" id="GO:0000976">
    <property type="term" value="F:transcription cis-regulatory region binding"/>
    <property type="evidence" value="ECO:0007669"/>
    <property type="project" value="TreeGrafter"/>
</dbReference>
<feature type="binding site" evidence="7">
    <location>
        <position position="183"/>
    </location>
    <ligand>
        <name>Zn(2+)</name>
        <dbReference type="ChEBI" id="CHEBI:29105"/>
    </ligand>
</feature>
<dbReference type="GO" id="GO:0003700">
    <property type="term" value="F:DNA-binding transcription factor activity"/>
    <property type="evidence" value="ECO:0007669"/>
    <property type="project" value="InterPro"/>
</dbReference>
<dbReference type="InterPro" id="IPR036388">
    <property type="entry name" value="WH-like_DNA-bd_sf"/>
</dbReference>